<dbReference type="EMBL" id="CAJOAX010025441">
    <property type="protein sequence ID" value="CAF4222697.1"/>
    <property type="molecule type" value="Genomic_DNA"/>
</dbReference>
<evidence type="ECO:0000313" key="2">
    <source>
        <dbReference type="Proteomes" id="UP000663823"/>
    </source>
</evidence>
<name>A0A820D899_9BILA</name>
<dbReference type="AlphaFoldDB" id="A0A820D899"/>
<dbReference type="Gene3D" id="3.90.176.10">
    <property type="entry name" value="Toxin ADP-ribosyltransferase, Chain A, domain 1"/>
    <property type="match status" value="1"/>
</dbReference>
<organism evidence="1 2">
    <name type="scientific">Rotaria sordida</name>
    <dbReference type="NCBI Taxonomy" id="392033"/>
    <lineage>
        <taxon>Eukaryota</taxon>
        <taxon>Metazoa</taxon>
        <taxon>Spiralia</taxon>
        <taxon>Gnathifera</taxon>
        <taxon>Rotifera</taxon>
        <taxon>Eurotatoria</taxon>
        <taxon>Bdelloidea</taxon>
        <taxon>Philodinida</taxon>
        <taxon>Philodinidae</taxon>
        <taxon>Rotaria</taxon>
    </lineage>
</organism>
<gene>
    <name evidence="1" type="ORF">OTI717_LOCUS39437</name>
</gene>
<evidence type="ECO:0000313" key="1">
    <source>
        <dbReference type="EMBL" id="CAF4222697.1"/>
    </source>
</evidence>
<evidence type="ECO:0008006" key="3">
    <source>
        <dbReference type="Google" id="ProtNLM"/>
    </source>
</evidence>
<dbReference type="Proteomes" id="UP000663823">
    <property type="component" value="Unassembled WGS sequence"/>
</dbReference>
<accession>A0A820D899</accession>
<protein>
    <recommendedName>
        <fullName evidence="3">Mono(ADP-ribosyl)transferase</fullName>
    </recommendedName>
</protein>
<proteinExistence type="predicted"/>
<comment type="caution">
    <text evidence="1">The sequence shown here is derived from an EMBL/GenBank/DDBJ whole genome shotgun (WGS) entry which is preliminary data.</text>
</comment>
<reference evidence="1" key="1">
    <citation type="submission" date="2021-02" db="EMBL/GenBank/DDBJ databases">
        <authorList>
            <person name="Nowell W R."/>
        </authorList>
    </citation>
    <scope>NUCLEOTIDE SEQUENCE</scope>
</reference>
<feature type="non-terminal residue" evidence="1">
    <location>
        <position position="1"/>
    </location>
</feature>
<sequence length="115" mass="13250">YLNLLSLFKRAYQGICDHGTSMPIRDVSRRYYTMKTPNSFIETRNFSSTSKDKRASLIYSDFGVSCLDNVYMSDYLPPISEYQDDEEVLILPYTLFKTNPINPGTASLIINKEKI</sequence>